<sequence>MEAYIVKEYIDHAGEASKSGIAVIEDLKFKFKDNVEITKDIVENVCGLSKQSLLIDEISIQ</sequence>
<protein>
    <submittedName>
        <fullName evidence="1">Uncharacterized protein</fullName>
    </submittedName>
</protein>
<dbReference type="AlphaFoldDB" id="A0A069RIA8"/>
<reference evidence="1 2" key="1">
    <citation type="submission" date="2014-03" db="EMBL/GenBank/DDBJ databases">
        <title>Genome sequence of Clostridium litorale W6, DSM 5388.</title>
        <authorList>
            <person name="Poehlein A."/>
            <person name="Jagirdar A."/>
            <person name="Khonsari B."/>
            <person name="Chibani C.M."/>
            <person name="Gutierrez Gutierrez D.A."/>
            <person name="Davydova E."/>
            <person name="Alghaithi H.S."/>
            <person name="Nair K.P."/>
            <person name="Dhamotharan K."/>
            <person name="Chandran L."/>
            <person name="G W."/>
            <person name="Daniel R."/>
        </authorList>
    </citation>
    <scope>NUCLEOTIDE SEQUENCE [LARGE SCALE GENOMIC DNA]</scope>
    <source>
        <strain evidence="1 2">W6</strain>
    </source>
</reference>
<proteinExistence type="predicted"/>
<gene>
    <name evidence="1" type="ORF">CLIT_2c01340</name>
</gene>
<comment type="caution">
    <text evidence="1">The sequence shown here is derived from an EMBL/GenBank/DDBJ whole genome shotgun (WGS) entry which is preliminary data.</text>
</comment>
<accession>A0A069RIA8</accession>
<evidence type="ECO:0000313" key="1">
    <source>
        <dbReference type="EMBL" id="KDR96528.1"/>
    </source>
</evidence>
<name>A0A069RIA8_PEPLI</name>
<dbReference type="EMBL" id="JJMM01000002">
    <property type="protein sequence ID" value="KDR96528.1"/>
    <property type="molecule type" value="Genomic_DNA"/>
</dbReference>
<dbReference type="RefSeq" id="WP_038261016.1">
    <property type="nucleotide sequence ID" value="NZ_FSRH01000001.1"/>
</dbReference>
<organism evidence="1 2">
    <name type="scientific">Peptoclostridium litorale DSM 5388</name>
    <dbReference type="NCBI Taxonomy" id="1121324"/>
    <lineage>
        <taxon>Bacteria</taxon>
        <taxon>Bacillati</taxon>
        <taxon>Bacillota</taxon>
        <taxon>Clostridia</taxon>
        <taxon>Peptostreptococcales</taxon>
        <taxon>Peptoclostridiaceae</taxon>
        <taxon>Peptoclostridium</taxon>
    </lineage>
</organism>
<evidence type="ECO:0000313" key="2">
    <source>
        <dbReference type="Proteomes" id="UP000027946"/>
    </source>
</evidence>
<dbReference type="Proteomes" id="UP000027946">
    <property type="component" value="Unassembled WGS sequence"/>
</dbReference>
<keyword evidence="2" id="KW-1185">Reference proteome</keyword>
<dbReference type="STRING" id="1121324.CLIT_2c01340"/>